<dbReference type="SUPFAM" id="SSF50249">
    <property type="entry name" value="Nucleic acid-binding proteins"/>
    <property type="match status" value="1"/>
</dbReference>
<comment type="caution">
    <text evidence="1">The sequence shown here is derived from an EMBL/GenBank/DDBJ whole genome shotgun (WGS) entry which is preliminary data.</text>
</comment>
<dbReference type="Gene3D" id="2.40.50.140">
    <property type="entry name" value="Nucleic acid-binding proteins"/>
    <property type="match status" value="1"/>
</dbReference>
<evidence type="ECO:0000313" key="1">
    <source>
        <dbReference type="EMBL" id="OAG28936.1"/>
    </source>
</evidence>
<dbReference type="InterPro" id="IPR012340">
    <property type="entry name" value="NA-bd_OB-fold"/>
</dbReference>
<keyword evidence="2" id="KW-1185">Reference proteome</keyword>
<dbReference type="STRING" id="1805483.A0A177EB35"/>
<gene>
    <name evidence="1" type="ORF">NEDG_01075</name>
</gene>
<dbReference type="Proteomes" id="UP000185944">
    <property type="component" value="Unassembled WGS sequence"/>
</dbReference>
<dbReference type="EMBL" id="LTDL01000042">
    <property type="protein sequence ID" value="OAG28936.1"/>
    <property type="molecule type" value="Genomic_DNA"/>
</dbReference>
<dbReference type="RefSeq" id="XP_067543681.1">
    <property type="nucleotide sequence ID" value="XM_067688493.1"/>
</dbReference>
<protein>
    <submittedName>
        <fullName evidence="1">Exosome complex component CSL4</fullName>
    </submittedName>
</protein>
<dbReference type="AlphaFoldDB" id="A0A177EB35"/>
<dbReference type="OrthoDB" id="440760at2759"/>
<dbReference type="GeneID" id="93647425"/>
<accession>A0A177EB35</accession>
<reference evidence="1 2" key="1">
    <citation type="submission" date="2016-02" db="EMBL/GenBank/DDBJ databases">
        <title>Discovery of a natural microsporidian pathogen with a broad tissue tropism in Caenorhabditis elegans.</title>
        <authorList>
            <person name="Luallen R.J."/>
            <person name="Reinke A.W."/>
            <person name="Tong L."/>
            <person name="Botts M.R."/>
            <person name="Felix M.-A."/>
            <person name="Troemel E.R."/>
        </authorList>
    </citation>
    <scope>NUCLEOTIDE SEQUENCE [LARGE SCALE GENOMIC DNA]</scope>
    <source>
        <strain evidence="1 2">JUm2807</strain>
    </source>
</reference>
<organism evidence="1 2">
    <name type="scientific">Nematocida displodere</name>
    <dbReference type="NCBI Taxonomy" id="1805483"/>
    <lineage>
        <taxon>Eukaryota</taxon>
        <taxon>Fungi</taxon>
        <taxon>Fungi incertae sedis</taxon>
        <taxon>Microsporidia</taxon>
        <taxon>Nematocida</taxon>
    </lineage>
</organism>
<sequence>MLLLPGEETNYLTIDQKTPNKLVLPYVGGITTATVEYICYNHVVLLITHVDGVKTVKMSGVLHREDALFGIKDEDRLNELFSPGDVVYGRILSLGDTGHIVLSTADPAHGVIKAVDWKTLKDVKLVNGKFISNGVPLKRKIANALT</sequence>
<name>A0A177EB35_9MICR</name>
<dbReference type="VEuPathDB" id="MicrosporidiaDB:NEDG_01075"/>
<proteinExistence type="predicted"/>
<evidence type="ECO:0000313" key="2">
    <source>
        <dbReference type="Proteomes" id="UP000185944"/>
    </source>
</evidence>